<dbReference type="PANTHER" id="PTHR33099:SF11">
    <property type="entry name" value="FE2OG DIOXYGENASE DOMAIN-CONTAINING PROTEIN"/>
    <property type="match status" value="1"/>
</dbReference>
<dbReference type="Proteomes" id="UP001437256">
    <property type="component" value="Unassembled WGS sequence"/>
</dbReference>
<accession>A0ABR3A3B2</accession>
<evidence type="ECO:0000313" key="2">
    <source>
        <dbReference type="EMBL" id="KAL0067985.1"/>
    </source>
</evidence>
<protein>
    <recommendedName>
        <fullName evidence="4">Fe2OG dioxygenase domain-containing protein</fullName>
    </recommendedName>
</protein>
<dbReference type="Gene3D" id="2.60.120.620">
    <property type="entry name" value="q2cbj1_9rhob like domain"/>
    <property type="match status" value="1"/>
</dbReference>
<evidence type="ECO:0000256" key="1">
    <source>
        <dbReference type="SAM" id="MobiDB-lite"/>
    </source>
</evidence>
<sequence length="479" mass="53783">MKHQRNDSTLSDKPESLEKKMKSGEEQTVNEPSFGKAMRSAYDLNRAIERMSCSTKYIGKVVTIWRFEDHPLPSESMREILDQLHAANIAANKATRSFCFGTYNEAFDLKITYPGCEFESKESNWARPPSINESTFNKWLEHAPVSGFGDNKAFETKVDPAVRNAREIPKDGFEVKPKLLEDVAKIWADNFLPSEVRVEPYKIHIYGKGGHFKSHRDTPESSLVGTFLLGIGDYTAGGKYERSFKEGSDEEIDEGNFCIGGIRRTAKRGQWVAFHPDVPHSVERLESGNRAVIAFKIFSLDYDGAKTGASGRFPAVVERAKTALEDIKGSFGIVLQHQYPMGTDSRNLVGSDAVLLAAAQQLHGTRAIEVIPIVVRIIESRICDPIHDEDAESGIDAYVYPFTPFHVDTALNRSVSQEVEASMAWMEDVELDIPFYSWEFKKKAMRWSSHEEEINHTGNESDGTRETSDLPVLRDCGTL</sequence>
<proteinExistence type="predicted"/>
<comment type="caution">
    <text evidence="2">The sequence shown here is derived from an EMBL/GenBank/DDBJ whole genome shotgun (WGS) entry which is preliminary data.</text>
</comment>
<organism evidence="2 3">
    <name type="scientific">Marasmius tenuissimus</name>
    <dbReference type="NCBI Taxonomy" id="585030"/>
    <lineage>
        <taxon>Eukaryota</taxon>
        <taxon>Fungi</taxon>
        <taxon>Dikarya</taxon>
        <taxon>Basidiomycota</taxon>
        <taxon>Agaricomycotina</taxon>
        <taxon>Agaricomycetes</taxon>
        <taxon>Agaricomycetidae</taxon>
        <taxon>Agaricales</taxon>
        <taxon>Marasmiineae</taxon>
        <taxon>Marasmiaceae</taxon>
        <taxon>Marasmius</taxon>
    </lineage>
</organism>
<gene>
    <name evidence="2" type="ORF">AAF712_004888</name>
</gene>
<feature type="region of interest" description="Disordered" evidence="1">
    <location>
        <begin position="453"/>
        <end position="479"/>
    </location>
</feature>
<feature type="compositionally biased region" description="Basic and acidic residues" evidence="1">
    <location>
        <begin position="1"/>
        <end position="25"/>
    </location>
</feature>
<evidence type="ECO:0008006" key="4">
    <source>
        <dbReference type="Google" id="ProtNLM"/>
    </source>
</evidence>
<feature type="region of interest" description="Disordered" evidence="1">
    <location>
        <begin position="1"/>
        <end position="34"/>
    </location>
</feature>
<reference evidence="2 3" key="1">
    <citation type="submission" date="2024-05" db="EMBL/GenBank/DDBJ databases">
        <title>A draft genome resource for the thread blight pathogen Marasmius tenuissimus strain MS-2.</title>
        <authorList>
            <person name="Yulfo-Soto G.E."/>
            <person name="Baruah I.K."/>
            <person name="Amoako-Attah I."/>
            <person name="Bukari Y."/>
            <person name="Meinhardt L.W."/>
            <person name="Bailey B.A."/>
            <person name="Cohen S.P."/>
        </authorList>
    </citation>
    <scope>NUCLEOTIDE SEQUENCE [LARGE SCALE GENOMIC DNA]</scope>
    <source>
        <strain evidence="2 3">MS-2</strain>
    </source>
</reference>
<dbReference type="PANTHER" id="PTHR33099">
    <property type="entry name" value="FE2OG DIOXYGENASE DOMAIN-CONTAINING PROTEIN"/>
    <property type="match status" value="1"/>
</dbReference>
<keyword evidence="3" id="KW-1185">Reference proteome</keyword>
<evidence type="ECO:0000313" key="3">
    <source>
        <dbReference type="Proteomes" id="UP001437256"/>
    </source>
</evidence>
<dbReference type="EMBL" id="JBBXMP010000021">
    <property type="protein sequence ID" value="KAL0067985.1"/>
    <property type="molecule type" value="Genomic_DNA"/>
</dbReference>
<name>A0ABR3A3B2_9AGAR</name>